<proteinExistence type="predicted"/>
<dbReference type="SUPFAM" id="SSF55331">
    <property type="entry name" value="Tautomerase/MIF"/>
    <property type="match status" value="1"/>
</dbReference>
<sequence>MPLVRIELPPAVAPAAAAVSRAVHQAMVDTISVPADDIFQVVSRHAEGALVITPEYLGVRHSQQALMIQIFLAPGRTLQQKRALYARIAQDVAAAAQVSPADVIINLVETLRENWSFGDGIAQYTL</sequence>
<reference evidence="1 2" key="1">
    <citation type="submission" date="2019-11" db="EMBL/GenBank/DDBJ databases">
        <title>Caenimonas koreensis gen. nov., sp. nov., isolated from activated sludge.</title>
        <authorList>
            <person name="Seung H.R."/>
        </authorList>
    </citation>
    <scope>NUCLEOTIDE SEQUENCE [LARGE SCALE GENOMIC DNA]</scope>
    <source>
        <strain evidence="1 2">EMB320</strain>
    </source>
</reference>
<dbReference type="Proteomes" id="UP000487350">
    <property type="component" value="Unassembled WGS sequence"/>
</dbReference>
<keyword evidence="2" id="KW-1185">Reference proteome</keyword>
<dbReference type="PANTHER" id="PTHR38460:SF1">
    <property type="entry name" value="TAUTOMERASE YOLI-RELATED"/>
    <property type="match status" value="1"/>
</dbReference>
<dbReference type="Gene3D" id="3.30.429.10">
    <property type="entry name" value="Macrophage Migration Inhibitory Factor"/>
    <property type="match status" value="1"/>
</dbReference>
<dbReference type="RefSeq" id="WP_153586744.1">
    <property type="nucleotide sequence ID" value="NZ_WJBU01000024.1"/>
</dbReference>
<protein>
    <submittedName>
        <fullName evidence="1">Tautomerase family protein</fullName>
    </submittedName>
</protein>
<dbReference type="InterPro" id="IPR014347">
    <property type="entry name" value="Tautomerase/MIF_sf"/>
</dbReference>
<name>A0A844B8F2_9BURK</name>
<dbReference type="OrthoDB" id="9804765at2"/>
<dbReference type="InterPro" id="IPR037479">
    <property type="entry name" value="Tauto_MSAD"/>
</dbReference>
<gene>
    <name evidence="1" type="ORF">GHT07_19340</name>
</gene>
<dbReference type="PANTHER" id="PTHR38460">
    <property type="entry name" value="TAUTOMERASE YOLI-RELATED"/>
    <property type="match status" value="1"/>
</dbReference>
<evidence type="ECO:0000313" key="1">
    <source>
        <dbReference type="EMBL" id="MRD49432.1"/>
    </source>
</evidence>
<evidence type="ECO:0000313" key="2">
    <source>
        <dbReference type="Proteomes" id="UP000487350"/>
    </source>
</evidence>
<dbReference type="Pfam" id="PF14552">
    <property type="entry name" value="Tautomerase_2"/>
    <property type="match status" value="1"/>
</dbReference>
<dbReference type="EMBL" id="WJBU01000024">
    <property type="protein sequence ID" value="MRD49432.1"/>
    <property type="molecule type" value="Genomic_DNA"/>
</dbReference>
<organism evidence="1 2">
    <name type="scientific">Caenimonas koreensis DSM 17982</name>
    <dbReference type="NCBI Taxonomy" id="1121255"/>
    <lineage>
        <taxon>Bacteria</taxon>
        <taxon>Pseudomonadati</taxon>
        <taxon>Pseudomonadota</taxon>
        <taxon>Betaproteobacteria</taxon>
        <taxon>Burkholderiales</taxon>
        <taxon>Comamonadaceae</taxon>
        <taxon>Caenimonas</taxon>
    </lineage>
</organism>
<comment type="caution">
    <text evidence="1">The sequence shown here is derived from an EMBL/GenBank/DDBJ whole genome shotgun (WGS) entry which is preliminary data.</text>
</comment>
<dbReference type="AlphaFoldDB" id="A0A844B8F2"/>
<accession>A0A844B8F2</accession>